<keyword evidence="6" id="KW-1185">Reference proteome</keyword>
<dbReference type="Pfam" id="PF01553">
    <property type="entry name" value="Acyltransferase"/>
    <property type="match status" value="1"/>
</dbReference>
<sequence>MDAMTSKGKPSPRSSVRPLSNEQVARLGERHNLVDVTRYYPNGPRMPDAPEIGAQNPRATARLLEGVSIVMRQRSRVKAWGYDRVPTNGPFIVACTHVAMYDVFIPMMSIFHQGRRPRFMAKAEMATWPLIGRWFQLVGMQPVERGSGKALAIESESIRILASGRPLTLWPEGTLTRDPQKWPMSLKPGVGIIALEASRRLGREVPLHCSATWGAASINQWWPWPRRNVVSCFDDRLPYGDLLKDMGAWGDEPPKELVDELVRRVHLRLVALLAEIRGEEPPAEGYWDFRTMTRKPWPQDFDWRIGSSALATETPTDGVIGESGVDPGLNMVDKGAQS</sequence>
<keyword evidence="2 5" id="KW-0012">Acyltransferase</keyword>
<dbReference type="Proteomes" id="UP000029096">
    <property type="component" value="Unassembled WGS sequence"/>
</dbReference>
<dbReference type="STRING" id="1437606.BBOH_0827"/>
<keyword evidence="1 5" id="KW-0808">Transferase</keyword>
<comment type="caution">
    <text evidence="5">The sequence shown here is derived from an EMBL/GenBank/DDBJ whole genome shotgun (WGS) entry which is preliminary data.</text>
</comment>
<dbReference type="GO" id="GO:0003841">
    <property type="term" value="F:1-acylglycerol-3-phosphate O-acyltransferase activity"/>
    <property type="evidence" value="ECO:0007669"/>
    <property type="project" value="TreeGrafter"/>
</dbReference>
<dbReference type="GO" id="GO:0006654">
    <property type="term" value="P:phosphatidic acid biosynthetic process"/>
    <property type="evidence" value="ECO:0007669"/>
    <property type="project" value="TreeGrafter"/>
</dbReference>
<feature type="compositionally biased region" description="Polar residues" evidence="3">
    <location>
        <begin position="12"/>
        <end position="23"/>
    </location>
</feature>
<dbReference type="AlphaFoldDB" id="A0A086ZHM0"/>
<dbReference type="GO" id="GO:0005886">
    <property type="term" value="C:plasma membrane"/>
    <property type="evidence" value="ECO:0007669"/>
    <property type="project" value="TreeGrafter"/>
</dbReference>
<dbReference type="SMART" id="SM00563">
    <property type="entry name" value="PlsC"/>
    <property type="match status" value="1"/>
</dbReference>
<dbReference type="PANTHER" id="PTHR10434:SF11">
    <property type="entry name" value="1-ACYL-SN-GLYCEROL-3-PHOSPHATE ACYLTRANSFERASE"/>
    <property type="match status" value="1"/>
</dbReference>
<proteinExistence type="predicted"/>
<dbReference type="eggNOG" id="COG0204">
    <property type="taxonomic scope" value="Bacteria"/>
</dbReference>
<evidence type="ECO:0000313" key="6">
    <source>
        <dbReference type="Proteomes" id="UP000029096"/>
    </source>
</evidence>
<name>A0A086ZHM0_9BIFI</name>
<dbReference type="PANTHER" id="PTHR10434">
    <property type="entry name" value="1-ACYL-SN-GLYCEROL-3-PHOSPHATE ACYLTRANSFERASE"/>
    <property type="match status" value="1"/>
</dbReference>
<protein>
    <submittedName>
        <fullName evidence="5">Acyltransferase</fullName>
    </submittedName>
</protein>
<evidence type="ECO:0000256" key="3">
    <source>
        <dbReference type="SAM" id="MobiDB-lite"/>
    </source>
</evidence>
<evidence type="ECO:0000256" key="1">
    <source>
        <dbReference type="ARBA" id="ARBA00022679"/>
    </source>
</evidence>
<dbReference type="InterPro" id="IPR002123">
    <property type="entry name" value="Plipid/glycerol_acylTrfase"/>
</dbReference>
<reference evidence="5 6" key="1">
    <citation type="submission" date="2014-03" db="EMBL/GenBank/DDBJ databases">
        <title>Genomics of Bifidobacteria.</title>
        <authorList>
            <person name="Ventura M."/>
            <person name="Milani C."/>
            <person name="Lugli G.A."/>
        </authorList>
    </citation>
    <scope>NUCLEOTIDE SEQUENCE [LARGE SCALE GENOMIC DNA]</scope>
    <source>
        <strain evidence="5 6">DSM 22767</strain>
    </source>
</reference>
<dbReference type="SUPFAM" id="SSF69593">
    <property type="entry name" value="Glycerol-3-phosphate (1)-acyltransferase"/>
    <property type="match status" value="1"/>
</dbReference>
<accession>A0A086ZHM0</accession>
<feature type="domain" description="Phospholipid/glycerol acyltransferase" evidence="4">
    <location>
        <begin position="91"/>
        <end position="215"/>
    </location>
</feature>
<dbReference type="EMBL" id="JGYP01000002">
    <property type="protein sequence ID" value="KFI46020.1"/>
    <property type="molecule type" value="Genomic_DNA"/>
</dbReference>
<dbReference type="CDD" id="cd07989">
    <property type="entry name" value="LPLAT_AGPAT-like"/>
    <property type="match status" value="1"/>
</dbReference>
<feature type="region of interest" description="Disordered" evidence="3">
    <location>
        <begin position="314"/>
        <end position="338"/>
    </location>
</feature>
<gene>
    <name evidence="5" type="ORF">BBOH_0827</name>
</gene>
<organism evidence="5 6">
    <name type="scientific">Bifidobacterium bohemicum DSM 22767</name>
    <dbReference type="NCBI Taxonomy" id="1437606"/>
    <lineage>
        <taxon>Bacteria</taxon>
        <taxon>Bacillati</taxon>
        <taxon>Actinomycetota</taxon>
        <taxon>Actinomycetes</taxon>
        <taxon>Bifidobacteriales</taxon>
        <taxon>Bifidobacteriaceae</taxon>
        <taxon>Bifidobacterium</taxon>
    </lineage>
</organism>
<evidence type="ECO:0000256" key="2">
    <source>
        <dbReference type="ARBA" id="ARBA00023315"/>
    </source>
</evidence>
<evidence type="ECO:0000259" key="4">
    <source>
        <dbReference type="SMART" id="SM00563"/>
    </source>
</evidence>
<evidence type="ECO:0000313" key="5">
    <source>
        <dbReference type="EMBL" id="KFI46020.1"/>
    </source>
</evidence>
<feature type="region of interest" description="Disordered" evidence="3">
    <location>
        <begin position="1"/>
        <end position="24"/>
    </location>
</feature>